<dbReference type="EMBL" id="AVOT02067454">
    <property type="protein sequence ID" value="MBW0558977.1"/>
    <property type="molecule type" value="Genomic_DNA"/>
</dbReference>
<proteinExistence type="predicted"/>
<dbReference type="AlphaFoldDB" id="A0A9Q3JBS1"/>
<reference evidence="1" key="1">
    <citation type="submission" date="2021-03" db="EMBL/GenBank/DDBJ databases">
        <title>Draft genome sequence of rust myrtle Austropuccinia psidii MF-1, a brazilian biotype.</title>
        <authorList>
            <person name="Quecine M.C."/>
            <person name="Pachon D.M.R."/>
            <person name="Bonatelli M.L."/>
            <person name="Correr F.H."/>
            <person name="Franceschini L.M."/>
            <person name="Leite T.F."/>
            <person name="Margarido G.R.A."/>
            <person name="Almeida C.A."/>
            <person name="Ferrarezi J.A."/>
            <person name="Labate C.A."/>
        </authorList>
    </citation>
    <scope>NUCLEOTIDE SEQUENCE</scope>
    <source>
        <strain evidence="1">MF-1</strain>
    </source>
</reference>
<evidence type="ECO:0000313" key="2">
    <source>
        <dbReference type="Proteomes" id="UP000765509"/>
    </source>
</evidence>
<protein>
    <submittedName>
        <fullName evidence="1">Uncharacterized protein</fullName>
    </submittedName>
</protein>
<dbReference type="Proteomes" id="UP000765509">
    <property type="component" value="Unassembled WGS sequence"/>
</dbReference>
<name>A0A9Q3JBS1_9BASI</name>
<organism evidence="1 2">
    <name type="scientific">Austropuccinia psidii MF-1</name>
    <dbReference type="NCBI Taxonomy" id="1389203"/>
    <lineage>
        <taxon>Eukaryota</taxon>
        <taxon>Fungi</taxon>
        <taxon>Dikarya</taxon>
        <taxon>Basidiomycota</taxon>
        <taxon>Pucciniomycotina</taxon>
        <taxon>Pucciniomycetes</taxon>
        <taxon>Pucciniales</taxon>
        <taxon>Sphaerophragmiaceae</taxon>
        <taxon>Austropuccinia</taxon>
    </lineage>
</organism>
<keyword evidence="2" id="KW-1185">Reference proteome</keyword>
<evidence type="ECO:0000313" key="1">
    <source>
        <dbReference type="EMBL" id="MBW0558977.1"/>
    </source>
</evidence>
<accession>A0A9Q3JBS1</accession>
<sequence length="139" mass="15985">MPKEGKNTGSSSLKSKDFTWEHHLVHQKNKKTVERLLTTFFFHAVRLCTGMMKQTPSLFLKLYGGIKDLTKQHIKLTHNYIHSKVTAPADNAYQTLIWKEITSNPSTHPLPLNNLLERRNLLEQHSTRAKTLSPFLVPP</sequence>
<dbReference type="OrthoDB" id="421040at2759"/>
<gene>
    <name evidence="1" type="ORF">O181_098692</name>
</gene>
<comment type="caution">
    <text evidence="1">The sequence shown here is derived from an EMBL/GenBank/DDBJ whole genome shotgun (WGS) entry which is preliminary data.</text>
</comment>